<name>A0AAV7WLF9_PLEWA</name>
<protein>
    <submittedName>
        <fullName evidence="2">Uncharacterized protein</fullName>
    </submittedName>
</protein>
<evidence type="ECO:0000313" key="3">
    <source>
        <dbReference type="Proteomes" id="UP001066276"/>
    </source>
</evidence>
<keyword evidence="3" id="KW-1185">Reference proteome</keyword>
<proteinExistence type="predicted"/>
<dbReference type="AlphaFoldDB" id="A0AAV7WLF9"/>
<dbReference type="EMBL" id="JANPWB010000001">
    <property type="protein sequence ID" value="KAJ1213786.1"/>
    <property type="molecule type" value="Genomic_DNA"/>
</dbReference>
<sequence length="97" mass="10752">MRAVSISQPPGDGARRRAPHGRPTMRLGTTVPRRLSTLAHAHHLSFQAHRRRRPTSSTQHPAPRDRLHPARAITCRQDITLLGASLAGRDKSCWVAV</sequence>
<evidence type="ECO:0000256" key="1">
    <source>
        <dbReference type="SAM" id="MobiDB-lite"/>
    </source>
</evidence>
<comment type="caution">
    <text evidence="2">The sequence shown here is derived from an EMBL/GenBank/DDBJ whole genome shotgun (WGS) entry which is preliminary data.</text>
</comment>
<organism evidence="2 3">
    <name type="scientific">Pleurodeles waltl</name>
    <name type="common">Iberian ribbed newt</name>
    <dbReference type="NCBI Taxonomy" id="8319"/>
    <lineage>
        <taxon>Eukaryota</taxon>
        <taxon>Metazoa</taxon>
        <taxon>Chordata</taxon>
        <taxon>Craniata</taxon>
        <taxon>Vertebrata</taxon>
        <taxon>Euteleostomi</taxon>
        <taxon>Amphibia</taxon>
        <taxon>Batrachia</taxon>
        <taxon>Caudata</taxon>
        <taxon>Salamandroidea</taxon>
        <taxon>Salamandridae</taxon>
        <taxon>Pleurodelinae</taxon>
        <taxon>Pleurodeles</taxon>
    </lineage>
</organism>
<feature type="region of interest" description="Disordered" evidence="1">
    <location>
        <begin position="1"/>
        <end position="28"/>
    </location>
</feature>
<feature type="compositionally biased region" description="Basic residues" evidence="1">
    <location>
        <begin position="44"/>
        <end position="54"/>
    </location>
</feature>
<accession>A0AAV7WLF9</accession>
<dbReference type="Proteomes" id="UP001066276">
    <property type="component" value="Chromosome 1_1"/>
</dbReference>
<feature type="region of interest" description="Disordered" evidence="1">
    <location>
        <begin position="44"/>
        <end position="68"/>
    </location>
</feature>
<reference evidence="2" key="1">
    <citation type="journal article" date="2022" name="bioRxiv">
        <title>Sequencing and chromosome-scale assembly of the giantPleurodeles waltlgenome.</title>
        <authorList>
            <person name="Brown T."/>
            <person name="Elewa A."/>
            <person name="Iarovenko S."/>
            <person name="Subramanian E."/>
            <person name="Araus A.J."/>
            <person name="Petzold A."/>
            <person name="Susuki M."/>
            <person name="Suzuki K.-i.T."/>
            <person name="Hayashi T."/>
            <person name="Toyoda A."/>
            <person name="Oliveira C."/>
            <person name="Osipova E."/>
            <person name="Leigh N.D."/>
            <person name="Simon A."/>
            <person name="Yun M.H."/>
        </authorList>
    </citation>
    <scope>NUCLEOTIDE SEQUENCE</scope>
    <source>
        <strain evidence="2">20211129_DDA</strain>
        <tissue evidence="2">Liver</tissue>
    </source>
</reference>
<gene>
    <name evidence="2" type="ORF">NDU88_001417</name>
</gene>
<evidence type="ECO:0000313" key="2">
    <source>
        <dbReference type="EMBL" id="KAJ1213786.1"/>
    </source>
</evidence>